<organism evidence="1 2">
    <name type="scientific">Gigaspora margarita</name>
    <dbReference type="NCBI Taxonomy" id="4874"/>
    <lineage>
        <taxon>Eukaryota</taxon>
        <taxon>Fungi</taxon>
        <taxon>Fungi incertae sedis</taxon>
        <taxon>Mucoromycota</taxon>
        <taxon>Glomeromycotina</taxon>
        <taxon>Glomeromycetes</taxon>
        <taxon>Diversisporales</taxon>
        <taxon>Gigasporaceae</taxon>
        <taxon>Gigaspora</taxon>
    </lineage>
</organism>
<comment type="caution">
    <text evidence="1">The sequence shown here is derived from an EMBL/GenBank/DDBJ whole genome shotgun (WGS) entry which is preliminary data.</text>
</comment>
<proteinExistence type="predicted"/>
<evidence type="ECO:0000313" key="2">
    <source>
        <dbReference type="Proteomes" id="UP000789901"/>
    </source>
</evidence>
<protein>
    <submittedName>
        <fullName evidence="1">31296_t:CDS:1</fullName>
    </submittedName>
</protein>
<dbReference type="EMBL" id="CAJVQB010000828">
    <property type="protein sequence ID" value="CAG8509073.1"/>
    <property type="molecule type" value="Genomic_DNA"/>
</dbReference>
<accession>A0ABM8W2M4</accession>
<reference evidence="1 2" key="1">
    <citation type="submission" date="2021-06" db="EMBL/GenBank/DDBJ databases">
        <authorList>
            <person name="Kallberg Y."/>
            <person name="Tangrot J."/>
            <person name="Rosling A."/>
        </authorList>
    </citation>
    <scope>NUCLEOTIDE SEQUENCE [LARGE SCALE GENOMIC DNA]</scope>
    <source>
        <strain evidence="1 2">120-4 pot B 10/14</strain>
    </source>
</reference>
<dbReference type="Proteomes" id="UP000789901">
    <property type="component" value="Unassembled WGS sequence"/>
</dbReference>
<keyword evidence="2" id="KW-1185">Reference proteome</keyword>
<gene>
    <name evidence="1" type="ORF">GMARGA_LOCUS2589</name>
</gene>
<evidence type="ECO:0000313" key="1">
    <source>
        <dbReference type="EMBL" id="CAG8509073.1"/>
    </source>
</evidence>
<name>A0ABM8W2M4_GIGMA</name>
<sequence>MNEEISKLDDEPDYEKIALNLINNWLGLNNCEQLTTTIVETELKAIKKLDEVNKPIQKLAKNNKIGVKKINKRNLQEVLKTDVKLTPF</sequence>